<dbReference type="InterPro" id="IPR027417">
    <property type="entry name" value="P-loop_NTPase"/>
</dbReference>
<comment type="caution">
    <text evidence="4">The sequence shown here is derived from an EMBL/GenBank/DDBJ whole genome shotgun (WGS) entry which is preliminary data.</text>
</comment>
<dbReference type="OrthoDB" id="7875923at2"/>
<dbReference type="InterPro" id="IPR050107">
    <property type="entry name" value="ABC_carbohydrate_import_ATPase"/>
</dbReference>
<evidence type="ECO:0000256" key="1">
    <source>
        <dbReference type="ARBA" id="ARBA00022741"/>
    </source>
</evidence>
<proteinExistence type="predicted"/>
<evidence type="ECO:0000259" key="3">
    <source>
        <dbReference type="Pfam" id="PF00005"/>
    </source>
</evidence>
<feature type="domain" description="ABC transporter" evidence="3">
    <location>
        <begin position="43"/>
        <end position="77"/>
    </location>
</feature>
<gene>
    <name evidence="4" type="ORF">BKA03_002614</name>
</gene>
<dbReference type="Proteomes" id="UP000547973">
    <property type="component" value="Unassembled WGS sequence"/>
</dbReference>
<name>A0A7Z0CL83_9MICO</name>
<organism evidence="4 5">
    <name type="scientific">Demequina lutea</name>
    <dbReference type="NCBI Taxonomy" id="431489"/>
    <lineage>
        <taxon>Bacteria</taxon>
        <taxon>Bacillati</taxon>
        <taxon>Actinomycetota</taxon>
        <taxon>Actinomycetes</taxon>
        <taxon>Micrococcales</taxon>
        <taxon>Demequinaceae</taxon>
        <taxon>Demequina</taxon>
    </lineage>
</organism>
<keyword evidence="2" id="KW-0067">ATP-binding</keyword>
<dbReference type="GO" id="GO:0016887">
    <property type="term" value="F:ATP hydrolysis activity"/>
    <property type="evidence" value="ECO:0007669"/>
    <property type="project" value="InterPro"/>
</dbReference>
<reference evidence="4 5" key="1">
    <citation type="submission" date="2020-07" db="EMBL/GenBank/DDBJ databases">
        <title>Sequencing the genomes of 1000 actinobacteria strains.</title>
        <authorList>
            <person name="Klenk H.-P."/>
        </authorList>
    </citation>
    <scope>NUCLEOTIDE SEQUENCE [LARGE SCALE GENOMIC DNA]</scope>
    <source>
        <strain evidence="4 5">DSM 19970</strain>
    </source>
</reference>
<dbReference type="RefSeq" id="WP_062074311.1">
    <property type="nucleotide sequence ID" value="NZ_BBRC01000002.1"/>
</dbReference>
<evidence type="ECO:0000256" key="2">
    <source>
        <dbReference type="ARBA" id="ARBA00022840"/>
    </source>
</evidence>
<keyword evidence="1" id="KW-0547">Nucleotide-binding</keyword>
<keyword evidence="4" id="KW-0762">Sugar transport</keyword>
<keyword evidence="4" id="KW-0813">Transport</keyword>
<sequence length="149" mass="15999">MLGSVLGAFLITGVPSGLIVAGIPPNWQKVVIGMLGMNVPDPRQAVSDLSGGQRQTVAIARSVAWAKRVILLDEPTNHLGPHQSGQVLDVIRRARDKGLGIILISHALRQVLEVTDRIVVVRLGRQVANDCIENYTSETPVRAITGRDA</sequence>
<dbReference type="SUPFAM" id="SSF52540">
    <property type="entry name" value="P-loop containing nucleoside triphosphate hydrolases"/>
    <property type="match status" value="1"/>
</dbReference>
<protein>
    <submittedName>
        <fullName evidence="4">ABC-type sugar transport system ATPase subunit</fullName>
    </submittedName>
</protein>
<dbReference type="GO" id="GO:0005524">
    <property type="term" value="F:ATP binding"/>
    <property type="evidence" value="ECO:0007669"/>
    <property type="project" value="UniProtKB-KW"/>
</dbReference>
<dbReference type="EMBL" id="JACBZO010000001">
    <property type="protein sequence ID" value="NYI42495.1"/>
    <property type="molecule type" value="Genomic_DNA"/>
</dbReference>
<dbReference type="Gene3D" id="3.40.50.300">
    <property type="entry name" value="P-loop containing nucleotide triphosphate hydrolases"/>
    <property type="match status" value="1"/>
</dbReference>
<dbReference type="AlphaFoldDB" id="A0A7Z0CL83"/>
<dbReference type="InterPro" id="IPR003439">
    <property type="entry name" value="ABC_transporter-like_ATP-bd"/>
</dbReference>
<evidence type="ECO:0000313" key="4">
    <source>
        <dbReference type="EMBL" id="NYI42495.1"/>
    </source>
</evidence>
<keyword evidence="5" id="KW-1185">Reference proteome</keyword>
<accession>A0A7Z0CL83</accession>
<evidence type="ECO:0000313" key="5">
    <source>
        <dbReference type="Proteomes" id="UP000547973"/>
    </source>
</evidence>
<dbReference type="PANTHER" id="PTHR43790:SF8">
    <property type="entry name" value="SUGAR ABC TRANSPORTER ATP-BINDING PROTEIN"/>
    <property type="match status" value="1"/>
</dbReference>
<dbReference type="Pfam" id="PF00005">
    <property type="entry name" value="ABC_tran"/>
    <property type="match status" value="1"/>
</dbReference>
<dbReference type="PANTHER" id="PTHR43790">
    <property type="entry name" value="CARBOHYDRATE TRANSPORT ATP-BINDING PROTEIN MG119-RELATED"/>
    <property type="match status" value="1"/>
</dbReference>